<name>E3KKU2_PUCGT</name>
<dbReference type="KEGG" id="pgr:PGTG_10388"/>
<dbReference type="RefSeq" id="XP_003329336.1">
    <property type="nucleotide sequence ID" value="XM_003329288.1"/>
</dbReference>
<organism evidence="1 2">
    <name type="scientific">Puccinia graminis f. sp. tritici (strain CRL 75-36-700-3 / race SCCL)</name>
    <name type="common">Black stem rust fungus</name>
    <dbReference type="NCBI Taxonomy" id="418459"/>
    <lineage>
        <taxon>Eukaryota</taxon>
        <taxon>Fungi</taxon>
        <taxon>Dikarya</taxon>
        <taxon>Basidiomycota</taxon>
        <taxon>Pucciniomycotina</taxon>
        <taxon>Pucciniomycetes</taxon>
        <taxon>Pucciniales</taxon>
        <taxon>Pucciniaceae</taxon>
        <taxon>Puccinia</taxon>
    </lineage>
</organism>
<evidence type="ECO:0000313" key="2">
    <source>
        <dbReference type="Proteomes" id="UP000008783"/>
    </source>
</evidence>
<sequence length="121" mass="13880">MNEAPSDTSNSSSNGHWHRLDLTSDSYSNHWLRLPGVQDLILEFWGVPIESGPALTIKPEDYRLITWLIWLRWPQPGILGFGSQTLIILKPLHSAPTISICTIPQLNWQQQNARFLKHWAI</sequence>
<dbReference type="EMBL" id="DS178292">
    <property type="protein sequence ID" value="EFP84917.1"/>
    <property type="molecule type" value="Genomic_DNA"/>
</dbReference>
<accession>E3KKU2</accession>
<dbReference type="Proteomes" id="UP000008783">
    <property type="component" value="Unassembled WGS sequence"/>
</dbReference>
<dbReference type="HOGENOM" id="CLU_2039208_0_0_1"/>
<gene>
    <name evidence="1" type="ORF">PGTG_10388</name>
</gene>
<reference key="1">
    <citation type="submission" date="2007-01" db="EMBL/GenBank/DDBJ databases">
        <title>The Genome Sequence of Puccinia graminis f. sp. tritici Strain CRL 75-36-700-3.</title>
        <authorList>
            <consortium name="The Broad Institute Genome Sequencing Platform"/>
            <person name="Birren B."/>
            <person name="Lander E."/>
            <person name="Galagan J."/>
            <person name="Nusbaum C."/>
            <person name="Devon K."/>
            <person name="Cuomo C."/>
            <person name="Jaffe D."/>
            <person name="Butler J."/>
            <person name="Alvarez P."/>
            <person name="Gnerre S."/>
            <person name="Grabherr M."/>
            <person name="Mauceli E."/>
            <person name="Brockman W."/>
            <person name="Young S."/>
            <person name="LaButti K."/>
            <person name="Sykes S."/>
            <person name="DeCaprio D."/>
            <person name="Crawford M."/>
            <person name="Koehrsen M."/>
            <person name="Engels R."/>
            <person name="Montgomery P."/>
            <person name="Pearson M."/>
            <person name="Howarth C."/>
            <person name="Larson L."/>
            <person name="White J."/>
            <person name="Zeng Q."/>
            <person name="Kodira C."/>
            <person name="Yandava C."/>
            <person name="Alvarado L."/>
            <person name="O'Leary S."/>
            <person name="Szabo L."/>
            <person name="Dean R."/>
            <person name="Schein J."/>
        </authorList>
    </citation>
    <scope>NUCLEOTIDE SEQUENCE</scope>
    <source>
        <strain>CRL 75-36-700-3</strain>
    </source>
</reference>
<keyword evidence="2" id="KW-1185">Reference proteome</keyword>
<evidence type="ECO:0000313" key="1">
    <source>
        <dbReference type="EMBL" id="EFP84917.1"/>
    </source>
</evidence>
<proteinExistence type="predicted"/>
<protein>
    <submittedName>
        <fullName evidence="1">Uncharacterized protein</fullName>
    </submittedName>
</protein>
<dbReference type="VEuPathDB" id="FungiDB:PGTG_10388"/>
<dbReference type="GeneID" id="10526892"/>
<dbReference type="AlphaFoldDB" id="E3KKU2"/>
<dbReference type="InParanoid" id="E3KKU2"/>
<reference evidence="2" key="2">
    <citation type="journal article" date="2011" name="Proc. Natl. Acad. Sci. U.S.A.">
        <title>Obligate biotrophy features unraveled by the genomic analysis of rust fungi.</title>
        <authorList>
            <person name="Duplessis S."/>
            <person name="Cuomo C.A."/>
            <person name="Lin Y.-C."/>
            <person name="Aerts A."/>
            <person name="Tisserant E."/>
            <person name="Veneault-Fourrey C."/>
            <person name="Joly D.L."/>
            <person name="Hacquard S."/>
            <person name="Amselem J."/>
            <person name="Cantarel B.L."/>
            <person name="Chiu R."/>
            <person name="Coutinho P.M."/>
            <person name="Feau N."/>
            <person name="Field M."/>
            <person name="Frey P."/>
            <person name="Gelhaye E."/>
            <person name="Goldberg J."/>
            <person name="Grabherr M.G."/>
            <person name="Kodira C.D."/>
            <person name="Kohler A."/>
            <person name="Kuees U."/>
            <person name="Lindquist E.A."/>
            <person name="Lucas S.M."/>
            <person name="Mago R."/>
            <person name="Mauceli E."/>
            <person name="Morin E."/>
            <person name="Murat C."/>
            <person name="Pangilinan J.L."/>
            <person name="Park R."/>
            <person name="Pearson M."/>
            <person name="Quesneville H."/>
            <person name="Rouhier N."/>
            <person name="Sakthikumar S."/>
            <person name="Salamov A.A."/>
            <person name="Schmutz J."/>
            <person name="Selles B."/>
            <person name="Shapiro H."/>
            <person name="Tanguay P."/>
            <person name="Tuskan G.A."/>
            <person name="Henrissat B."/>
            <person name="Van de Peer Y."/>
            <person name="Rouze P."/>
            <person name="Ellis J.G."/>
            <person name="Dodds P.N."/>
            <person name="Schein J.E."/>
            <person name="Zhong S."/>
            <person name="Hamelin R.C."/>
            <person name="Grigoriev I.V."/>
            <person name="Szabo L.J."/>
            <person name="Martin F."/>
        </authorList>
    </citation>
    <scope>NUCLEOTIDE SEQUENCE [LARGE SCALE GENOMIC DNA]</scope>
    <source>
        <strain evidence="2">CRL 75-36-700-3 / race SCCL</strain>
    </source>
</reference>